<dbReference type="AlphaFoldDB" id="A0A1G2EVD8"/>
<dbReference type="PANTHER" id="PTHR46417:SF1">
    <property type="entry name" value="TRNA (GUANINE-N(1)-)-METHYLTRANSFERASE"/>
    <property type="match status" value="1"/>
</dbReference>
<dbReference type="SUPFAM" id="SSF75217">
    <property type="entry name" value="alpha/beta knot"/>
    <property type="match status" value="1"/>
</dbReference>
<dbReference type="InterPro" id="IPR029026">
    <property type="entry name" value="tRNA_m1G_MTases_N"/>
</dbReference>
<evidence type="ECO:0000256" key="7">
    <source>
        <dbReference type="ARBA" id="ARBA00022490"/>
    </source>
</evidence>
<evidence type="ECO:0000256" key="13">
    <source>
        <dbReference type="ARBA" id="ARBA00033392"/>
    </source>
</evidence>
<keyword evidence="7 15" id="KW-0963">Cytoplasm</keyword>
<feature type="binding site" evidence="15 16">
    <location>
        <position position="114"/>
    </location>
    <ligand>
        <name>S-adenosyl-L-methionine</name>
        <dbReference type="ChEBI" id="CHEBI:59789"/>
    </ligand>
</feature>
<dbReference type="GO" id="GO:0002939">
    <property type="term" value="P:tRNA N1-guanine methylation"/>
    <property type="evidence" value="ECO:0007669"/>
    <property type="project" value="TreeGrafter"/>
</dbReference>
<evidence type="ECO:0000313" key="19">
    <source>
        <dbReference type="EMBL" id="OGZ29330.1"/>
    </source>
</evidence>
<dbReference type="HAMAP" id="MF_00605">
    <property type="entry name" value="TrmD"/>
    <property type="match status" value="1"/>
</dbReference>
<dbReference type="GO" id="GO:0052906">
    <property type="term" value="F:tRNA (guanine(37)-N1)-methyltransferase activity"/>
    <property type="evidence" value="ECO:0007669"/>
    <property type="project" value="UniProtKB-UniRule"/>
</dbReference>
<evidence type="ECO:0000259" key="18">
    <source>
        <dbReference type="Pfam" id="PF01746"/>
    </source>
</evidence>
<dbReference type="Gene3D" id="1.10.1270.20">
    <property type="entry name" value="tRNA(m1g37)methyltransferase, domain 2"/>
    <property type="match status" value="1"/>
</dbReference>
<dbReference type="Pfam" id="PF01746">
    <property type="entry name" value="tRNA_m1G_MT"/>
    <property type="match status" value="1"/>
</dbReference>
<evidence type="ECO:0000313" key="20">
    <source>
        <dbReference type="Proteomes" id="UP000177486"/>
    </source>
</evidence>
<feature type="domain" description="tRNA methyltransferase TRMD/TRM10-type" evidence="18">
    <location>
        <begin position="1"/>
        <end position="210"/>
    </location>
</feature>
<evidence type="ECO:0000256" key="2">
    <source>
        <dbReference type="ARBA" id="ARBA00004496"/>
    </source>
</evidence>
<evidence type="ECO:0000256" key="5">
    <source>
        <dbReference type="ARBA" id="ARBA00012807"/>
    </source>
</evidence>
<evidence type="ECO:0000256" key="1">
    <source>
        <dbReference type="ARBA" id="ARBA00002634"/>
    </source>
</evidence>
<comment type="function">
    <text evidence="1 15 17">Specifically methylates guanosine-37 in various tRNAs.</text>
</comment>
<dbReference type="CDD" id="cd18080">
    <property type="entry name" value="TrmD-like"/>
    <property type="match status" value="1"/>
</dbReference>
<evidence type="ECO:0000256" key="14">
    <source>
        <dbReference type="ARBA" id="ARBA00047783"/>
    </source>
</evidence>
<keyword evidence="11 15" id="KW-0819">tRNA processing</keyword>
<accession>A0A1G2EVD8</accession>
<dbReference type="GO" id="GO:0005829">
    <property type="term" value="C:cytosol"/>
    <property type="evidence" value="ECO:0007669"/>
    <property type="project" value="TreeGrafter"/>
</dbReference>
<evidence type="ECO:0000256" key="3">
    <source>
        <dbReference type="ARBA" id="ARBA00007630"/>
    </source>
</evidence>
<comment type="caution">
    <text evidence="19">The sequence shown here is derived from an EMBL/GenBank/DDBJ whole genome shotgun (WGS) entry which is preliminary data.</text>
</comment>
<gene>
    <name evidence="15" type="primary">trmD</name>
    <name evidence="19" type="ORF">A2931_02755</name>
</gene>
<evidence type="ECO:0000256" key="8">
    <source>
        <dbReference type="ARBA" id="ARBA00022603"/>
    </source>
</evidence>
<dbReference type="NCBIfam" id="TIGR00088">
    <property type="entry name" value="trmD"/>
    <property type="match status" value="1"/>
</dbReference>
<protein>
    <recommendedName>
        <fullName evidence="6 15">tRNA (guanine-N(1)-)-methyltransferase</fullName>
        <ecNumber evidence="5 15">2.1.1.228</ecNumber>
    </recommendedName>
    <alternativeName>
        <fullName evidence="12 15">M1G-methyltransferase</fullName>
    </alternativeName>
    <alternativeName>
        <fullName evidence="13 15">tRNA [GM37] methyltransferase</fullName>
    </alternativeName>
</protein>
<reference evidence="19 20" key="1">
    <citation type="journal article" date="2016" name="Nat. Commun.">
        <title>Thousands of microbial genomes shed light on interconnected biogeochemical processes in an aquifer system.</title>
        <authorList>
            <person name="Anantharaman K."/>
            <person name="Brown C.T."/>
            <person name="Hug L.A."/>
            <person name="Sharon I."/>
            <person name="Castelle C.J."/>
            <person name="Probst A.J."/>
            <person name="Thomas B.C."/>
            <person name="Singh A."/>
            <person name="Wilkins M.J."/>
            <person name="Karaoz U."/>
            <person name="Brodie E.L."/>
            <person name="Williams K.H."/>
            <person name="Hubbard S.S."/>
            <person name="Banfield J.F."/>
        </authorList>
    </citation>
    <scope>NUCLEOTIDE SEQUENCE [LARGE SCALE GENOMIC DNA]</scope>
</reference>
<dbReference type="EC" id="2.1.1.228" evidence="5 15"/>
<evidence type="ECO:0000256" key="4">
    <source>
        <dbReference type="ARBA" id="ARBA00011738"/>
    </source>
</evidence>
<evidence type="ECO:0000256" key="12">
    <source>
        <dbReference type="ARBA" id="ARBA00029736"/>
    </source>
</evidence>
<proteinExistence type="inferred from homology"/>
<keyword evidence="10 15" id="KW-0949">S-adenosyl-L-methionine</keyword>
<comment type="catalytic activity">
    <reaction evidence="14 15 17">
        <text>guanosine(37) in tRNA + S-adenosyl-L-methionine = N(1)-methylguanosine(37) in tRNA + S-adenosyl-L-homocysteine + H(+)</text>
        <dbReference type="Rhea" id="RHEA:36899"/>
        <dbReference type="Rhea" id="RHEA-COMP:10145"/>
        <dbReference type="Rhea" id="RHEA-COMP:10147"/>
        <dbReference type="ChEBI" id="CHEBI:15378"/>
        <dbReference type="ChEBI" id="CHEBI:57856"/>
        <dbReference type="ChEBI" id="CHEBI:59789"/>
        <dbReference type="ChEBI" id="CHEBI:73542"/>
        <dbReference type="ChEBI" id="CHEBI:74269"/>
        <dbReference type="EC" id="2.1.1.228"/>
    </reaction>
</comment>
<comment type="similarity">
    <text evidence="3 15 17">Belongs to the RNA methyltransferase TrmD family.</text>
</comment>
<dbReference type="InterPro" id="IPR023148">
    <property type="entry name" value="tRNA_m1G_MeTrfase_C_sf"/>
</dbReference>
<dbReference type="InterPro" id="IPR016009">
    <property type="entry name" value="tRNA_MeTrfase_TRMD/TRM10"/>
</dbReference>
<evidence type="ECO:0000256" key="15">
    <source>
        <dbReference type="HAMAP-Rule" id="MF_00605"/>
    </source>
</evidence>
<feature type="binding site" evidence="15 16">
    <location>
        <begin position="134"/>
        <end position="139"/>
    </location>
    <ligand>
        <name>S-adenosyl-L-methionine</name>
        <dbReference type="ChEBI" id="CHEBI:59789"/>
    </ligand>
</feature>
<dbReference type="Proteomes" id="UP000177486">
    <property type="component" value="Unassembled WGS sequence"/>
</dbReference>
<evidence type="ECO:0000256" key="10">
    <source>
        <dbReference type="ARBA" id="ARBA00022691"/>
    </source>
</evidence>
<dbReference type="PANTHER" id="PTHR46417">
    <property type="entry name" value="TRNA (GUANINE-N(1)-)-METHYLTRANSFERASE"/>
    <property type="match status" value="1"/>
</dbReference>
<comment type="subcellular location">
    <subcellularLocation>
        <location evidence="2 15 17">Cytoplasm</location>
    </subcellularLocation>
</comment>
<dbReference type="InterPro" id="IPR002649">
    <property type="entry name" value="tRNA_m1G_MeTrfase_TrmD"/>
</dbReference>
<evidence type="ECO:0000256" key="6">
    <source>
        <dbReference type="ARBA" id="ARBA00014679"/>
    </source>
</evidence>
<dbReference type="PIRSF" id="PIRSF000386">
    <property type="entry name" value="tRNA_mtase"/>
    <property type="match status" value="1"/>
</dbReference>
<sequence>MIFSIITIFPESFDSYLNSSILKRAQKRGLIKISFLNPRDFVKDKHKTVDDKPFGGGPGMVMKAEPILKAVQTTRHRISSNSKVILLSARGRQFTQKMARDWAKKYKNIILISGHYEGIDERVKKILKAEEISVGDYILTGGELPAMVIVDAISRHIAGVLGKAESLEEKQGSHQTYTRPEIIKYRGKKYAVPKVLISGNHKNIEEWRKKY</sequence>
<dbReference type="InterPro" id="IPR029028">
    <property type="entry name" value="Alpha/beta_knot_MTases"/>
</dbReference>
<evidence type="ECO:0000256" key="11">
    <source>
        <dbReference type="ARBA" id="ARBA00022694"/>
    </source>
</evidence>
<dbReference type="EMBL" id="MHMQ01000039">
    <property type="protein sequence ID" value="OGZ29330.1"/>
    <property type="molecule type" value="Genomic_DNA"/>
</dbReference>
<dbReference type="Gene3D" id="3.40.1280.10">
    <property type="match status" value="1"/>
</dbReference>
<evidence type="ECO:0000256" key="16">
    <source>
        <dbReference type="PIRSR" id="PIRSR000386-1"/>
    </source>
</evidence>
<comment type="subunit">
    <text evidence="4 15 17">Homodimer.</text>
</comment>
<evidence type="ECO:0000256" key="17">
    <source>
        <dbReference type="RuleBase" id="RU003464"/>
    </source>
</evidence>
<name>A0A1G2EVD8_9BACT</name>
<organism evidence="19 20">
    <name type="scientific">Candidatus Niyogibacteria bacterium RIFCSPLOWO2_01_FULL_45_48</name>
    <dbReference type="NCBI Taxonomy" id="1801724"/>
    <lineage>
        <taxon>Bacteria</taxon>
        <taxon>Candidatus Niyogiibacteriota</taxon>
    </lineage>
</organism>
<keyword evidence="9 15" id="KW-0808">Transferase</keyword>
<evidence type="ECO:0000256" key="9">
    <source>
        <dbReference type="ARBA" id="ARBA00022679"/>
    </source>
</evidence>
<dbReference type="NCBIfam" id="NF000648">
    <property type="entry name" value="PRK00026.1"/>
    <property type="match status" value="1"/>
</dbReference>
<dbReference type="FunFam" id="3.40.1280.10:FF:000001">
    <property type="entry name" value="tRNA (guanine-N(1)-)-methyltransferase"/>
    <property type="match status" value="1"/>
</dbReference>
<keyword evidence="8 15" id="KW-0489">Methyltransferase</keyword>